<dbReference type="AlphaFoldDB" id="A0A0D8XPF7"/>
<dbReference type="GO" id="GO:0016192">
    <property type="term" value="P:vesicle-mediated transport"/>
    <property type="evidence" value="ECO:0007669"/>
    <property type="project" value="UniProtKB-ARBA"/>
</dbReference>
<evidence type="ECO:0000256" key="5">
    <source>
        <dbReference type="ARBA" id="ARBA00023136"/>
    </source>
</evidence>
<feature type="disulfide bond" evidence="7">
    <location>
        <begin position="462"/>
        <end position="477"/>
    </location>
</feature>
<dbReference type="Gene3D" id="4.10.400.10">
    <property type="entry name" value="Low-density Lipoprotein Receptor"/>
    <property type="match status" value="6"/>
</dbReference>
<dbReference type="InterPro" id="IPR002172">
    <property type="entry name" value="LDrepeatLR_classA_rpt"/>
</dbReference>
<feature type="disulfide bond" evidence="7">
    <location>
        <begin position="409"/>
        <end position="427"/>
    </location>
</feature>
<dbReference type="PRINTS" id="PR00261">
    <property type="entry name" value="LDLRECEPTOR"/>
</dbReference>
<feature type="disulfide bond" evidence="7">
    <location>
        <begin position="421"/>
        <end position="436"/>
    </location>
</feature>
<dbReference type="CDD" id="cd00112">
    <property type="entry name" value="LDLa"/>
    <property type="match status" value="4"/>
</dbReference>
<feature type="disulfide bond" evidence="7">
    <location>
        <begin position="500"/>
        <end position="515"/>
    </location>
</feature>
<dbReference type="InterPro" id="IPR036055">
    <property type="entry name" value="LDL_receptor-like_sf"/>
</dbReference>
<evidence type="ECO:0000256" key="1">
    <source>
        <dbReference type="ARBA" id="ARBA00004167"/>
    </source>
</evidence>
<dbReference type="STRING" id="29172.A0A0D8XPF7"/>
<keyword evidence="3" id="KW-0677">Repeat</keyword>
<dbReference type="SMART" id="SM00192">
    <property type="entry name" value="LDLa"/>
    <property type="match status" value="7"/>
</dbReference>
<dbReference type="OrthoDB" id="10062665at2759"/>
<evidence type="ECO:0000313" key="9">
    <source>
        <dbReference type="EMBL" id="KJH44241.1"/>
    </source>
</evidence>
<keyword evidence="5 8" id="KW-0472">Membrane</keyword>
<evidence type="ECO:0000256" key="2">
    <source>
        <dbReference type="ARBA" id="ARBA00022692"/>
    </source>
</evidence>
<keyword evidence="10" id="KW-1185">Reference proteome</keyword>
<name>A0A0D8XPF7_DICVI</name>
<comment type="caution">
    <text evidence="7">Lacks conserved residue(s) required for the propagation of feature annotation.</text>
</comment>
<proteinExistence type="predicted"/>
<evidence type="ECO:0000256" key="6">
    <source>
        <dbReference type="ARBA" id="ARBA00023157"/>
    </source>
</evidence>
<feature type="disulfide bond" evidence="7">
    <location>
        <begin position="299"/>
        <end position="314"/>
    </location>
</feature>
<evidence type="ECO:0000313" key="10">
    <source>
        <dbReference type="Proteomes" id="UP000053766"/>
    </source>
</evidence>
<evidence type="ECO:0000256" key="8">
    <source>
        <dbReference type="SAM" id="Phobius"/>
    </source>
</evidence>
<feature type="disulfide bond" evidence="7">
    <location>
        <begin position="339"/>
        <end position="354"/>
    </location>
</feature>
<reference evidence="9 10" key="1">
    <citation type="submission" date="2013-11" db="EMBL/GenBank/DDBJ databases">
        <title>Draft genome of the bovine lungworm Dictyocaulus viviparus.</title>
        <authorList>
            <person name="Mitreva M."/>
        </authorList>
    </citation>
    <scope>NUCLEOTIDE SEQUENCE [LARGE SCALE GENOMIC DNA]</scope>
    <source>
        <strain evidence="9 10">HannoverDv2000</strain>
    </source>
</reference>
<dbReference type="Pfam" id="PF00057">
    <property type="entry name" value="Ldl_recept_a"/>
    <property type="match status" value="6"/>
</dbReference>
<keyword evidence="2 8" id="KW-0812">Transmembrane</keyword>
<accession>A0A0D8XPF7</accession>
<keyword evidence="9" id="KW-0675">Receptor</keyword>
<protein>
    <submittedName>
        <fullName evidence="9">Low-density lipoprotein receptor domain class A</fullName>
    </submittedName>
</protein>
<reference evidence="10" key="2">
    <citation type="journal article" date="2016" name="Sci. Rep.">
        <title>Dictyocaulus viviparus genome, variome and transcriptome elucidate lungworm biology and support future intervention.</title>
        <authorList>
            <person name="McNulty S.N."/>
            <person name="Strube C."/>
            <person name="Rosa B.A."/>
            <person name="Martin J.C."/>
            <person name="Tyagi R."/>
            <person name="Choi Y.J."/>
            <person name="Wang Q."/>
            <person name="Hallsworth Pepin K."/>
            <person name="Zhang X."/>
            <person name="Ozersky P."/>
            <person name="Wilson R.K."/>
            <person name="Sternberg P.W."/>
            <person name="Gasser R.B."/>
            <person name="Mitreva M."/>
        </authorList>
    </citation>
    <scope>NUCLEOTIDE SEQUENCE [LARGE SCALE GENOMIC DNA]</scope>
    <source>
        <strain evidence="10">HannoverDv2000</strain>
    </source>
</reference>
<evidence type="ECO:0000256" key="7">
    <source>
        <dbReference type="PROSITE-ProRule" id="PRU00124"/>
    </source>
</evidence>
<dbReference type="PANTHER" id="PTHR24270:SF59">
    <property type="entry name" value="LDL RECEPTOR REPEAT-CONTAINING PROTEIN EGG-1-RELATED"/>
    <property type="match status" value="1"/>
</dbReference>
<sequence>MSLPVDPILDCNAAQYSLKHNKNRVHLTRSQDENKMFTPRIVQQSQQQQLTQSFPDGRIERFRDYIGQRCCSCFLRLPIVVIVIALCVIVALLLALIPAVIILTSTTDAEALQQFSPKIQMEILRETHVLPSVDPLDDEQNDVVNELRSYVVENVHGISSSALFPPNVSLCGGFGFACTILPSMIISTTLRCDGKKCQSAFSCSLSNKTEIKVCLRAEQLCDGIPHCPNEQDEKEHCKMLCDKGELRCPATSLCLPWNSVCDGIVDCDTEDDETNCMNCTRGALFCQPTKRCIPAGQVCDGFPHCPDRSDEMNCDCRGCSGSDKALCADGQCIERSRICDGIPDCSEGIDEKDCPGTCILEKSEEASNSIPYITCANGRLYPQAEACSGIIEQCVYNCTKCDEHLAFTCNDRKCVPQMLVCDGIEDCSEGEDEENCICGDSDKFECNSASGKAKCISKHRVCDGVWDCMSGKDEMNCSTCPTNSLRCEHEGKCIPKIARCDGIADCLNGSDETNCTCEECIGHHWNTYMCGTRSHCFRRDEVCAPYTLCPNATTADKVYCAGRAVKDTNWFK</sequence>
<dbReference type="InterPro" id="IPR050685">
    <property type="entry name" value="LDLR"/>
</dbReference>
<gene>
    <name evidence="9" type="ORF">DICVIV_09752</name>
</gene>
<comment type="subcellular location">
    <subcellularLocation>
        <location evidence="1">Membrane</location>
        <topology evidence="1">Single-pass membrane protein</topology>
    </subcellularLocation>
</comment>
<dbReference type="PANTHER" id="PTHR24270">
    <property type="entry name" value="LOW-DENSITY LIPOPROTEIN RECEPTOR-RELATED"/>
    <property type="match status" value="1"/>
</dbReference>
<keyword evidence="6 7" id="KW-1015">Disulfide bond</keyword>
<evidence type="ECO:0000256" key="4">
    <source>
        <dbReference type="ARBA" id="ARBA00022989"/>
    </source>
</evidence>
<dbReference type="EMBL" id="KN716489">
    <property type="protein sequence ID" value="KJH44241.1"/>
    <property type="molecule type" value="Genomic_DNA"/>
</dbReference>
<dbReference type="SUPFAM" id="SSF57424">
    <property type="entry name" value="LDL receptor-like module"/>
    <property type="match status" value="6"/>
</dbReference>
<keyword evidence="4 8" id="KW-1133">Transmembrane helix</keyword>
<feature type="disulfide bond" evidence="7">
    <location>
        <begin position="261"/>
        <end position="276"/>
    </location>
</feature>
<keyword evidence="9" id="KW-0449">Lipoprotein</keyword>
<dbReference type="Proteomes" id="UP000053766">
    <property type="component" value="Unassembled WGS sequence"/>
</dbReference>
<evidence type="ECO:0000256" key="3">
    <source>
        <dbReference type="ARBA" id="ARBA00022737"/>
    </source>
</evidence>
<organism evidence="9 10">
    <name type="scientific">Dictyocaulus viviparus</name>
    <name type="common">Bovine lungworm</name>
    <dbReference type="NCBI Taxonomy" id="29172"/>
    <lineage>
        <taxon>Eukaryota</taxon>
        <taxon>Metazoa</taxon>
        <taxon>Ecdysozoa</taxon>
        <taxon>Nematoda</taxon>
        <taxon>Chromadorea</taxon>
        <taxon>Rhabditida</taxon>
        <taxon>Rhabditina</taxon>
        <taxon>Rhabditomorpha</taxon>
        <taxon>Strongyloidea</taxon>
        <taxon>Metastrongylidae</taxon>
        <taxon>Dictyocaulus</taxon>
    </lineage>
</organism>
<dbReference type="GO" id="GO:0005886">
    <property type="term" value="C:plasma membrane"/>
    <property type="evidence" value="ECO:0007669"/>
    <property type="project" value="TreeGrafter"/>
</dbReference>
<feature type="transmembrane region" description="Helical" evidence="8">
    <location>
        <begin position="79"/>
        <end position="103"/>
    </location>
</feature>
<feature type="disulfide bond" evidence="7">
    <location>
        <begin position="327"/>
        <end position="345"/>
    </location>
</feature>
<dbReference type="PROSITE" id="PS50068">
    <property type="entry name" value="LDLRA_2"/>
    <property type="match status" value="7"/>
</dbReference>